<dbReference type="OMA" id="CQHRCEQ"/>
<reference evidence="4" key="1">
    <citation type="journal article" date="2016" name="Nat. Biotechnol.">
        <title>Sequencing wild and cultivated cassava and related species reveals extensive interspecific hybridization and genetic diversity.</title>
        <authorList>
            <person name="Bredeson J.V."/>
            <person name="Lyons J.B."/>
            <person name="Prochnik S.E."/>
            <person name="Wu G.A."/>
            <person name="Ha C.M."/>
            <person name="Edsinger-Gonzales E."/>
            <person name="Grimwood J."/>
            <person name="Schmutz J."/>
            <person name="Rabbi I.Y."/>
            <person name="Egesi C."/>
            <person name="Nauluvula P."/>
            <person name="Lebot V."/>
            <person name="Ndunguru J."/>
            <person name="Mkamilo G."/>
            <person name="Bart R.S."/>
            <person name="Setter T.L."/>
            <person name="Gleadow R.M."/>
            <person name="Kulakow P."/>
            <person name="Ferguson M.E."/>
            <person name="Rounsley S."/>
            <person name="Rokhsar D.S."/>
        </authorList>
    </citation>
    <scope>NUCLEOTIDE SEQUENCE [LARGE SCALE GENOMIC DNA]</scope>
    <source>
        <strain evidence="4">cv. AM560-2</strain>
    </source>
</reference>
<name>A0A2C9VUC7_MANES</name>
<dbReference type="AlphaFoldDB" id="A0A2C9VUC7"/>
<evidence type="ECO:0000313" key="3">
    <source>
        <dbReference type="EMBL" id="OAY49736.1"/>
    </source>
</evidence>
<dbReference type="SUPFAM" id="SSF51182">
    <property type="entry name" value="RmlC-like cupins"/>
    <property type="match status" value="2"/>
</dbReference>
<gene>
    <name evidence="3" type="ORF">MANES_05G078900v8</name>
</gene>
<dbReference type="Gramene" id="Manes.05G078900.1.v8.1">
    <property type="protein sequence ID" value="Manes.05G078900.1.v8.1.CDS"/>
    <property type="gene ID" value="Manes.05G078900.v8.1"/>
</dbReference>
<dbReference type="Proteomes" id="UP000091857">
    <property type="component" value="Chromosome 5"/>
</dbReference>
<evidence type="ECO:0000259" key="2">
    <source>
        <dbReference type="SMART" id="SM00835"/>
    </source>
</evidence>
<dbReference type="PANTHER" id="PTHR31189">
    <property type="entry name" value="OS03G0336100 PROTEIN-RELATED"/>
    <property type="match status" value="1"/>
</dbReference>
<dbReference type="STRING" id="3983.A0A2C9VUC7"/>
<dbReference type="InterPro" id="IPR014710">
    <property type="entry name" value="RmlC-like_jellyroll"/>
</dbReference>
<keyword evidence="1" id="KW-0732">Signal</keyword>
<accession>A0A2C9VUC7</accession>
<feature type="domain" description="Cupin type-1" evidence="2">
    <location>
        <begin position="333"/>
        <end position="492"/>
    </location>
</feature>
<dbReference type="InterPro" id="IPR050253">
    <property type="entry name" value="Seed_Storage-Functional"/>
</dbReference>
<dbReference type="SMART" id="SM00835">
    <property type="entry name" value="Cupin_1"/>
    <property type="match status" value="2"/>
</dbReference>
<dbReference type="OrthoDB" id="1912756at2759"/>
<comment type="caution">
    <text evidence="3">The sequence shown here is derived from an EMBL/GenBank/DDBJ whole genome shotgun (WGS) entry which is preliminary data.</text>
</comment>
<keyword evidence="4" id="KW-1185">Reference proteome</keyword>
<protein>
    <recommendedName>
        <fullName evidence="2">Cupin type-1 domain-containing protein</fullName>
    </recommendedName>
</protein>
<dbReference type="CDD" id="cd02245">
    <property type="entry name" value="cupin_7S_vicilin-like_C"/>
    <property type="match status" value="1"/>
</dbReference>
<dbReference type="Pfam" id="PF00190">
    <property type="entry name" value="Cupin_1"/>
    <property type="match status" value="2"/>
</dbReference>
<evidence type="ECO:0000313" key="4">
    <source>
        <dbReference type="Proteomes" id="UP000091857"/>
    </source>
</evidence>
<dbReference type="InterPro" id="IPR011051">
    <property type="entry name" value="RmlC_Cupin_sf"/>
</dbReference>
<dbReference type="InterPro" id="IPR006045">
    <property type="entry name" value="Cupin_1"/>
</dbReference>
<organism evidence="3 4">
    <name type="scientific">Manihot esculenta</name>
    <name type="common">Cassava</name>
    <name type="synonym">Jatropha manihot</name>
    <dbReference type="NCBI Taxonomy" id="3983"/>
    <lineage>
        <taxon>Eukaryota</taxon>
        <taxon>Viridiplantae</taxon>
        <taxon>Streptophyta</taxon>
        <taxon>Embryophyta</taxon>
        <taxon>Tracheophyta</taxon>
        <taxon>Spermatophyta</taxon>
        <taxon>Magnoliopsida</taxon>
        <taxon>eudicotyledons</taxon>
        <taxon>Gunneridae</taxon>
        <taxon>Pentapetalae</taxon>
        <taxon>rosids</taxon>
        <taxon>fabids</taxon>
        <taxon>Malpighiales</taxon>
        <taxon>Euphorbiaceae</taxon>
        <taxon>Crotonoideae</taxon>
        <taxon>Manihoteae</taxon>
        <taxon>Manihot</taxon>
    </lineage>
</organism>
<dbReference type="Gene3D" id="2.60.120.10">
    <property type="entry name" value="Jelly Rolls"/>
    <property type="match status" value="2"/>
</dbReference>
<feature type="chain" id="PRO_5012609723" description="Cupin type-1 domain-containing protein" evidence="1">
    <location>
        <begin position="27"/>
        <end position="518"/>
    </location>
</feature>
<dbReference type="CDD" id="cd02244">
    <property type="entry name" value="cupin_7S_vicilin-like_N"/>
    <property type="match status" value="1"/>
</dbReference>
<feature type="signal peptide" evidence="1">
    <location>
        <begin position="1"/>
        <end position="26"/>
    </location>
</feature>
<evidence type="ECO:0000256" key="1">
    <source>
        <dbReference type="SAM" id="SignalP"/>
    </source>
</evidence>
<dbReference type="PANTHER" id="PTHR31189:SF13">
    <property type="entry name" value="CUPINCIN"/>
    <property type="match status" value="1"/>
</dbReference>
<sequence length="518" mass="59450">MAVLGKFSLVVLLLSLLVLCAGLVLATTDPELKQCKDQCKRQRQYDEDQKRECLDRCEKYYKEKEEQERKGEGRKEEGRGTGRRDEKMQELCESPCEWLFGEGRALCRLRCRMRYEKDHHEREEEKEGRKENPYVFEERHFTSKARSEHGRLDVLQKFTEESGVLRGIENYRVAVVEAAPQTFVSPTHWDSDAVLFVASGRGTITGIQEEKRRSFNIEEGDVMRVSAGTPVYLINRDEDERLFIVSFLRPVNIPGETEAFRAPGSQDHESFYSAFSWELLEAALKTDRRRLERILNPNQEIFTKASKEQIQGMSQPEEGAGIWPFRGESSGPYNLLHQRPVQSNNHGQLYEVDRRYYEQQLEDLDISVSFANITRGSMIGPYYNSRATKVAVVVDGEGYFEMACPHVGRESQTGSTYQKISSRLRRGTVFIVPAGHPVASVASRNSNLQVLCFEVNARGNTRYPLAGKNNIVNKMQREAKELAFGVREREVDQVFGSQSGQWFFPGPRQRQWEGRADA</sequence>
<proteinExistence type="predicted"/>
<feature type="domain" description="Cupin type-1" evidence="2">
    <location>
        <begin position="139"/>
        <end position="292"/>
    </location>
</feature>
<dbReference type="EMBL" id="CM004391">
    <property type="protein sequence ID" value="OAY49736.1"/>
    <property type="molecule type" value="Genomic_DNA"/>
</dbReference>